<dbReference type="InterPro" id="IPR043777">
    <property type="entry name" value="DUF5719"/>
</dbReference>
<accession>A0A6N2T0A7</accession>
<evidence type="ECO:0008006" key="2">
    <source>
        <dbReference type="Google" id="ProtNLM"/>
    </source>
</evidence>
<gene>
    <name evidence="1" type="ORF">AOLFYP35_01126</name>
</gene>
<dbReference type="EMBL" id="CACRSM010000002">
    <property type="protein sequence ID" value="VYS99243.1"/>
    <property type="molecule type" value="Genomic_DNA"/>
</dbReference>
<sequence length="465" mass="48155">MVNRKRVLTIGAIPASLLLLGAASWGIGRVVPEPSLPAPQVVHARPETLNYACPAGIVDPFHLDGGVSAASVWDSAGERETSGEWTILRADASAHTLPTTLGVMGQGGGELRGLSMTSCQLPSNDQWSVLGSSTSGEDLVVTFANPNSSPSVVTLEGYGANGPIDTKPHQMTIPARSTQSVLAGGLFPEESALAVHIHADGQGVATWVQSSAMQGEVPKGVASVSGTKPREDQLFLGLSKQGSSSLRLLVPPSAAGDEADTHVALSYTSDAGTFNVPGGELDVSAGTVVDVPLNGITDERYTLRVHAERPLVAQVVTNAEQEEYPGGQRWGMRAGMSSAQGLVHAQLPSASTVEALVRSRLSSTILRGTAQESGSGVGEISSHLLLTSVHSQSGIQLQLGNEQVTLEAGKMAVLDLPSQETSLESPSDVAIAIEVEAKTPSGVLRAVWPLSADDVEQASTSITVH</sequence>
<dbReference type="Pfam" id="PF18986">
    <property type="entry name" value="DUF5719"/>
    <property type="match status" value="1"/>
</dbReference>
<name>A0A6N2T0A7_9ACTO</name>
<reference evidence="1" key="1">
    <citation type="submission" date="2019-11" db="EMBL/GenBank/DDBJ databases">
        <authorList>
            <person name="Feng L."/>
        </authorList>
    </citation>
    <scope>NUCLEOTIDE SEQUENCE</scope>
    <source>
        <strain evidence="1">AodontolyticusLFYP35</strain>
    </source>
</reference>
<proteinExistence type="predicted"/>
<protein>
    <recommendedName>
        <fullName evidence="2">Secreted protein</fullName>
    </recommendedName>
</protein>
<organism evidence="1">
    <name type="scientific">Schaalia odontolytica</name>
    <dbReference type="NCBI Taxonomy" id="1660"/>
    <lineage>
        <taxon>Bacteria</taxon>
        <taxon>Bacillati</taxon>
        <taxon>Actinomycetota</taxon>
        <taxon>Actinomycetes</taxon>
        <taxon>Actinomycetales</taxon>
        <taxon>Actinomycetaceae</taxon>
        <taxon>Schaalia</taxon>
    </lineage>
</organism>
<dbReference type="AlphaFoldDB" id="A0A6N2T0A7"/>
<evidence type="ECO:0000313" key="1">
    <source>
        <dbReference type="EMBL" id="VYS99243.1"/>
    </source>
</evidence>